<dbReference type="InterPro" id="IPR011990">
    <property type="entry name" value="TPR-like_helical_dom_sf"/>
</dbReference>
<organism evidence="2 3">
    <name type="scientific">Agaribacter flavus</name>
    <dbReference type="NCBI Taxonomy" id="1902781"/>
    <lineage>
        <taxon>Bacteria</taxon>
        <taxon>Pseudomonadati</taxon>
        <taxon>Pseudomonadota</taxon>
        <taxon>Gammaproteobacteria</taxon>
        <taxon>Alteromonadales</taxon>
        <taxon>Alteromonadaceae</taxon>
        <taxon>Agaribacter</taxon>
    </lineage>
</organism>
<evidence type="ECO:0000313" key="2">
    <source>
        <dbReference type="EMBL" id="MFC3121463.1"/>
    </source>
</evidence>
<sequence length="675" mass="77856">MALSQESEAPFVQQDIPVSKAKVYADFYHVMYAYFEENYLIALNVMESAERKHGFGLLDEVDQDRLTLIQGAALLNLGLNSQAQNKFTHLLNKNSSQYIHAHTWYWLAKTAFETGQTQLSLRAYDAISAHRLAKELAFEHWQELLYMSAHAMMQEGKDWKSLLPDLSEESIYPAYLHANAAGQAFNRGNYFGASERYVQAKQALITYQQRQDTWLDRTQSSGRLLAHSLKVLITPWRWFSDDPNAKAARRQQIEQEKWMRLEQDALFDRLNLHLAYSLLKQQEDEHALAVLRNISADSGDTQQAMLTLGWAHAQQNRWSSATDIWQYLRTHSLGIYQLQASYGLAYAFQQQGQFVEAYYALDDTSAQIESTLEHLQSFSDQVEEPAFSSLIFDDDTQWPAALTDIKRSFLMSNSVAKDTSKTSQSVSVRQLLSARKQLQEVLDSLQSKSRQLSVLKDLSNERKQHYQSKIDRLSTTSFTTDIANTQDALMRLRSRLHPTNQLERDDLSLAMMSKAQSLAWQRLGKAKQRHSRLLADPPRNRPLKASYQERITRIEGILRWQMEDSYIVKRWAHLRAFDKAKNEAALAQHALTKISGLKQGRAFNTVEQSNMTAIEREIVRREEQAKTLFSRAETQLREVLLAIIDERRDQLKTQWVNTRLAKIRLQDLQAEVSVQ</sequence>
<proteinExistence type="predicted"/>
<evidence type="ECO:0000313" key="3">
    <source>
        <dbReference type="Proteomes" id="UP001595478"/>
    </source>
</evidence>
<gene>
    <name evidence="2" type="ORF">ACFOHL_07500</name>
</gene>
<accession>A0ABV7FQA8</accession>
<name>A0ABV7FQA8_9ALTE</name>
<dbReference type="SUPFAM" id="SSF48452">
    <property type="entry name" value="TPR-like"/>
    <property type="match status" value="1"/>
</dbReference>
<dbReference type="Proteomes" id="UP001595478">
    <property type="component" value="Unassembled WGS sequence"/>
</dbReference>
<reference evidence="3" key="1">
    <citation type="journal article" date="2019" name="Int. J. Syst. Evol. Microbiol.">
        <title>The Global Catalogue of Microorganisms (GCM) 10K type strain sequencing project: providing services to taxonomists for standard genome sequencing and annotation.</title>
        <authorList>
            <consortium name="The Broad Institute Genomics Platform"/>
            <consortium name="The Broad Institute Genome Sequencing Center for Infectious Disease"/>
            <person name="Wu L."/>
            <person name="Ma J."/>
        </authorList>
    </citation>
    <scope>NUCLEOTIDE SEQUENCE [LARGE SCALE GENOMIC DNA]</scope>
    <source>
        <strain evidence="3">KCTC 52473</strain>
    </source>
</reference>
<protein>
    <submittedName>
        <fullName evidence="2">Uncharacterized protein</fullName>
    </submittedName>
</protein>
<feature type="coiled-coil region" evidence="1">
    <location>
        <begin position="428"/>
        <end position="455"/>
    </location>
</feature>
<keyword evidence="3" id="KW-1185">Reference proteome</keyword>
<keyword evidence="1" id="KW-0175">Coiled coil</keyword>
<dbReference type="Gene3D" id="1.25.40.10">
    <property type="entry name" value="Tetratricopeptide repeat domain"/>
    <property type="match status" value="1"/>
</dbReference>
<dbReference type="EMBL" id="JBHRSW010000011">
    <property type="protein sequence ID" value="MFC3121463.1"/>
    <property type="molecule type" value="Genomic_DNA"/>
</dbReference>
<comment type="caution">
    <text evidence="2">The sequence shown here is derived from an EMBL/GenBank/DDBJ whole genome shotgun (WGS) entry which is preliminary data.</text>
</comment>
<dbReference type="RefSeq" id="WP_376919599.1">
    <property type="nucleotide sequence ID" value="NZ_JBHRSW010000011.1"/>
</dbReference>
<evidence type="ECO:0000256" key="1">
    <source>
        <dbReference type="SAM" id="Coils"/>
    </source>
</evidence>